<protein>
    <submittedName>
        <fullName evidence="2">Uncharacterized protein</fullName>
    </submittedName>
</protein>
<organism evidence="2 3">
    <name type="scientific">Albula goreensis</name>
    <dbReference type="NCBI Taxonomy" id="1534307"/>
    <lineage>
        <taxon>Eukaryota</taxon>
        <taxon>Metazoa</taxon>
        <taxon>Chordata</taxon>
        <taxon>Craniata</taxon>
        <taxon>Vertebrata</taxon>
        <taxon>Euteleostomi</taxon>
        <taxon>Actinopterygii</taxon>
        <taxon>Neopterygii</taxon>
        <taxon>Teleostei</taxon>
        <taxon>Albuliformes</taxon>
        <taxon>Albulidae</taxon>
        <taxon>Albula</taxon>
    </lineage>
</organism>
<evidence type="ECO:0000313" key="2">
    <source>
        <dbReference type="EMBL" id="KAI1891563.1"/>
    </source>
</evidence>
<evidence type="ECO:0000256" key="1">
    <source>
        <dbReference type="SAM" id="MobiDB-lite"/>
    </source>
</evidence>
<comment type="caution">
    <text evidence="2">The sequence shown here is derived from an EMBL/GenBank/DDBJ whole genome shotgun (WGS) entry which is preliminary data.</text>
</comment>
<dbReference type="AlphaFoldDB" id="A0A8T3D1Q5"/>
<keyword evidence="3" id="KW-1185">Reference proteome</keyword>
<reference evidence="2" key="1">
    <citation type="submission" date="2021-01" db="EMBL/GenBank/DDBJ databases">
        <authorList>
            <person name="Zahm M."/>
            <person name="Roques C."/>
            <person name="Cabau C."/>
            <person name="Klopp C."/>
            <person name="Donnadieu C."/>
            <person name="Jouanno E."/>
            <person name="Lampietro C."/>
            <person name="Louis A."/>
            <person name="Herpin A."/>
            <person name="Echchiki A."/>
            <person name="Berthelot C."/>
            <person name="Parey E."/>
            <person name="Roest-Crollius H."/>
            <person name="Braasch I."/>
            <person name="Postlethwait J."/>
            <person name="Bobe J."/>
            <person name="Montfort J."/>
            <person name="Bouchez O."/>
            <person name="Begum T."/>
            <person name="Mejri S."/>
            <person name="Adams A."/>
            <person name="Chen W.-J."/>
            <person name="Guiguen Y."/>
        </authorList>
    </citation>
    <scope>NUCLEOTIDE SEQUENCE</scope>
    <source>
        <tissue evidence="2">Blood</tissue>
    </source>
</reference>
<proteinExistence type="predicted"/>
<feature type="region of interest" description="Disordered" evidence="1">
    <location>
        <begin position="48"/>
        <end position="86"/>
    </location>
</feature>
<dbReference type="EMBL" id="JAERUA010000013">
    <property type="protein sequence ID" value="KAI1891563.1"/>
    <property type="molecule type" value="Genomic_DNA"/>
</dbReference>
<feature type="region of interest" description="Disordered" evidence="1">
    <location>
        <begin position="147"/>
        <end position="168"/>
    </location>
</feature>
<accession>A0A8T3D1Q5</accession>
<gene>
    <name evidence="2" type="ORF">AGOR_G00145080</name>
</gene>
<name>A0A8T3D1Q5_9TELE</name>
<sequence length="179" mass="19861">MEVRKEVLMGEITQHSINNYSSHIQLLDPLKLKTYSYTPKTLQCPYRTPIPQQPFGTQQSYSTPTPLHHPSTQQHLPTPTASKQPYSTAIPLQHTNNSTALLQHPHSDSRLTALCLHPPHHYSTPTAFSQPYSTPFPFCTPQSHGSYASSSNLDSPLPSAQLTSPALPSSTDCAFLRRC</sequence>
<feature type="compositionally biased region" description="Polar residues" evidence="1">
    <location>
        <begin position="54"/>
        <end position="86"/>
    </location>
</feature>
<evidence type="ECO:0000313" key="3">
    <source>
        <dbReference type="Proteomes" id="UP000829720"/>
    </source>
</evidence>
<dbReference type="Proteomes" id="UP000829720">
    <property type="component" value="Unassembled WGS sequence"/>
</dbReference>